<proteinExistence type="predicted"/>
<dbReference type="OrthoDB" id="3915062at2759"/>
<feature type="chain" id="PRO_5036086193" description="Ig-like domain-containing protein" evidence="1">
    <location>
        <begin position="27"/>
        <end position="218"/>
    </location>
</feature>
<reference evidence="4 5" key="1">
    <citation type="journal article" date="2018" name="BMC Genomics">
        <title>Genomic evidence for intraspecific hybridization in a clonal and extremely halotolerant yeast.</title>
        <authorList>
            <person name="Gostincar C."/>
            <person name="Stajich J.E."/>
            <person name="Zupancic J."/>
            <person name="Zalar P."/>
            <person name="Gunde-Cimerman N."/>
        </authorList>
    </citation>
    <scope>NUCLEOTIDE SEQUENCE [LARGE SCALE GENOMIC DNA]</scope>
    <source>
        <strain evidence="2 5">EXF-6656</strain>
        <strain evidence="3 4">EXF-6669</strain>
    </source>
</reference>
<evidence type="ECO:0000313" key="4">
    <source>
        <dbReference type="Proteomes" id="UP000271337"/>
    </source>
</evidence>
<dbReference type="Proteomes" id="UP000271337">
    <property type="component" value="Unassembled WGS sequence"/>
</dbReference>
<feature type="signal peptide" evidence="1">
    <location>
        <begin position="1"/>
        <end position="26"/>
    </location>
</feature>
<protein>
    <recommendedName>
        <fullName evidence="6">Ig-like domain-containing protein</fullName>
    </recommendedName>
</protein>
<dbReference type="Proteomes" id="UP000281245">
    <property type="component" value="Unassembled WGS sequence"/>
</dbReference>
<evidence type="ECO:0008006" key="6">
    <source>
        <dbReference type="Google" id="ProtNLM"/>
    </source>
</evidence>
<keyword evidence="1" id="KW-0732">Signal</keyword>
<dbReference type="EMBL" id="QWIJ01000747">
    <property type="protein sequence ID" value="RMX79100.1"/>
    <property type="molecule type" value="Genomic_DNA"/>
</dbReference>
<evidence type="ECO:0000313" key="3">
    <source>
        <dbReference type="EMBL" id="RMY17400.1"/>
    </source>
</evidence>
<accession>A0A3M6ZQN9</accession>
<sequence length="218" mass="24350">MAFQEGNMLWFTSFVTLLASVELVLAMPGGNMHTTTSCATQSTCSAVYSTYSKEKDVPVTKVITTTVYKPETKTTTVHKPYPTTVYTTITATTNKVVTQTKTEHVKSKTYTQICYVRTAMNDKMTNGWILNASQTKPKWIWTTTERIWTKTIPVADVQTSSVVQTKTSDVPSTYTTSKPYPETSTKTEYSKTTKVWTKSVGSKCHPTKTDCKTMTSYS</sequence>
<comment type="caution">
    <text evidence="3">The sequence shown here is derived from an EMBL/GenBank/DDBJ whole genome shotgun (WGS) entry which is preliminary data.</text>
</comment>
<dbReference type="AlphaFoldDB" id="A0A3M6ZQN9"/>
<dbReference type="EMBL" id="QWIL01000571">
    <property type="protein sequence ID" value="RMY17400.1"/>
    <property type="molecule type" value="Genomic_DNA"/>
</dbReference>
<evidence type="ECO:0000313" key="2">
    <source>
        <dbReference type="EMBL" id="RMX79100.1"/>
    </source>
</evidence>
<name>A0A3M6ZQN9_HORWE</name>
<gene>
    <name evidence="3" type="ORF">D0867_06055</name>
    <name evidence="2" type="ORF">D0869_08555</name>
</gene>
<organism evidence="3 4">
    <name type="scientific">Hortaea werneckii</name>
    <name type="common">Black yeast</name>
    <name type="synonym">Cladosporium werneckii</name>
    <dbReference type="NCBI Taxonomy" id="91943"/>
    <lineage>
        <taxon>Eukaryota</taxon>
        <taxon>Fungi</taxon>
        <taxon>Dikarya</taxon>
        <taxon>Ascomycota</taxon>
        <taxon>Pezizomycotina</taxon>
        <taxon>Dothideomycetes</taxon>
        <taxon>Dothideomycetidae</taxon>
        <taxon>Mycosphaerellales</taxon>
        <taxon>Teratosphaeriaceae</taxon>
        <taxon>Hortaea</taxon>
    </lineage>
</organism>
<evidence type="ECO:0000256" key="1">
    <source>
        <dbReference type="SAM" id="SignalP"/>
    </source>
</evidence>
<evidence type="ECO:0000313" key="5">
    <source>
        <dbReference type="Proteomes" id="UP000281245"/>
    </source>
</evidence>